<evidence type="ECO:0000256" key="1">
    <source>
        <dbReference type="ARBA" id="ARBA00004651"/>
    </source>
</evidence>
<comment type="caution">
    <text evidence="10">The sequence shown here is derived from an EMBL/GenBank/DDBJ whole genome shotgun (WGS) entry which is preliminary data.</text>
</comment>
<evidence type="ECO:0000259" key="9">
    <source>
        <dbReference type="PROSITE" id="PS50929"/>
    </source>
</evidence>
<feature type="transmembrane region" description="Helical" evidence="7">
    <location>
        <begin position="68"/>
        <end position="88"/>
    </location>
</feature>
<dbReference type="InterPro" id="IPR003593">
    <property type="entry name" value="AAA+_ATPase"/>
</dbReference>
<dbReference type="Gene3D" id="3.40.50.300">
    <property type="entry name" value="P-loop containing nucleotide triphosphate hydrolases"/>
    <property type="match status" value="1"/>
</dbReference>
<accession>A0A9D2L0W1</accession>
<dbReference type="SUPFAM" id="SSF90123">
    <property type="entry name" value="ABC transporter transmembrane region"/>
    <property type="match status" value="1"/>
</dbReference>
<evidence type="ECO:0000313" key="10">
    <source>
        <dbReference type="EMBL" id="HJA93809.1"/>
    </source>
</evidence>
<dbReference type="InterPro" id="IPR036640">
    <property type="entry name" value="ABC1_TM_sf"/>
</dbReference>
<proteinExistence type="predicted"/>
<dbReference type="GO" id="GO:0034040">
    <property type="term" value="F:ATPase-coupled lipid transmembrane transporter activity"/>
    <property type="evidence" value="ECO:0007669"/>
    <property type="project" value="TreeGrafter"/>
</dbReference>
<evidence type="ECO:0000259" key="8">
    <source>
        <dbReference type="PROSITE" id="PS50893"/>
    </source>
</evidence>
<dbReference type="PANTHER" id="PTHR24221:SF646">
    <property type="entry name" value="HAEMOLYSIN SECRETION ATP-BINDING PROTEIN"/>
    <property type="match status" value="1"/>
</dbReference>
<evidence type="ECO:0000256" key="5">
    <source>
        <dbReference type="ARBA" id="ARBA00022989"/>
    </source>
</evidence>
<dbReference type="InterPro" id="IPR011527">
    <property type="entry name" value="ABC1_TM_dom"/>
</dbReference>
<dbReference type="PROSITE" id="PS50929">
    <property type="entry name" value="ABC_TM1F"/>
    <property type="match status" value="1"/>
</dbReference>
<protein>
    <submittedName>
        <fullName evidence="10">ABC transporter ATP-binding protein/permease</fullName>
    </submittedName>
</protein>
<feature type="domain" description="ABC transporter" evidence="8">
    <location>
        <begin position="354"/>
        <end position="593"/>
    </location>
</feature>
<dbReference type="PROSITE" id="PS50893">
    <property type="entry name" value="ABC_TRANSPORTER_2"/>
    <property type="match status" value="1"/>
</dbReference>
<keyword evidence="4 10" id="KW-0067">ATP-binding</keyword>
<dbReference type="Gene3D" id="1.20.1560.10">
    <property type="entry name" value="ABC transporter type 1, transmembrane domain"/>
    <property type="match status" value="1"/>
</dbReference>
<evidence type="ECO:0000256" key="3">
    <source>
        <dbReference type="ARBA" id="ARBA00022741"/>
    </source>
</evidence>
<keyword evidence="2 7" id="KW-0812">Transmembrane</keyword>
<reference evidence="10" key="1">
    <citation type="journal article" date="2021" name="PeerJ">
        <title>Extensive microbial diversity within the chicken gut microbiome revealed by metagenomics and culture.</title>
        <authorList>
            <person name="Gilroy R."/>
            <person name="Ravi A."/>
            <person name="Getino M."/>
            <person name="Pursley I."/>
            <person name="Horton D.L."/>
            <person name="Alikhan N.F."/>
            <person name="Baker D."/>
            <person name="Gharbi K."/>
            <person name="Hall N."/>
            <person name="Watson M."/>
            <person name="Adriaenssens E.M."/>
            <person name="Foster-Nyarko E."/>
            <person name="Jarju S."/>
            <person name="Secka A."/>
            <person name="Antonio M."/>
            <person name="Oren A."/>
            <person name="Chaudhuri R.R."/>
            <person name="La Ragione R."/>
            <person name="Hildebrand F."/>
            <person name="Pallen M.J."/>
        </authorList>
    </citation>
    <scope>NUCLEOTIDE SEQUENCE</scope>
    <source>
        <strain evidence="10">CHK179-7159</strain>
    </source>
</reference>
<gene>
    <name evidence="10" type="ORF">H9717_11965</name>
</gene>
<sequence>MKEMKKTRFNMWQNTGFMLRNAWQTRKSVIFLCIAVAVITAAHSTVELLIAPSILRHVENADPLNRLLFSIAGFSILLILLASLKAYLNTNTLYGRVSVRLAILQQISLKVSRTSYPNTLNADFLGLEEKSYQACSTNVSPTEAVWNTWTGILTDLFGFLVYLTLLSGLNPLLILFISAISIAAFFVNSRISGWAYRHRDEEAESFKQMDYIRNIAEQRPAAKDIRIFGLRPWLTQVWESAMRVYRSFLNRRERNDLWTDITALLLTLLRNGAAYAFLIHQTLTQGLPASEFLLYFSAVSGFTQWVTGILERFSQLQRQSMDLSVIRKFLDYPEPFLFEKGKPLSGISASSCEIRLEDVSFRYPEAASDSLSHISLTLHPGEKLAVVGLNGAGKTTLVRIICGFLDPTEGSVLLNGQDIRQYDRHGYYRLFSAVFQDFSVLEASVAENVAQRVDGIDRSRVQDCLEKAGLSEKVARLPRGMDTYVGRQVFEDGVEFSGGETQRLMLARALYKDAPFLILDEPTAALDPIAENDIYMKYSQMTAGKTSLFISHRLASTRFCDRILFLQEGRIAEEGTHESLMEQNGGYAGLFQVQSRYYQKDRFSSQDAFSIDSHEASAAGKEEI</sequence>
<comment type="subcellular location">
    <subcellularLocation>
        <location evidence="1">Cell membrane</location>
        <topology evidence="1">Multi-pass membrane protein</topology>
    </subcellularLocation>
</comment>
<dbReference type="EMBL" id="DWYY01000129">
    <property type="protein sequence ID" value="HJA93809.1"/>
    <property type="molecule type" value="Genomic_DNA"/>
</dbReference>
<dbReference type="GO" id="GO:0005886">
    <property type="term" value="C:plasma membrane"/>
    <property type="evidence" value="ECO:0007669"/>
    <property type="project" value="UniProtKB-SubCell"/>
</dbReference>
<dbReference type="InterPro" id="IPR039421">
    <property type="entry name" value="Type_1_exporter"/>
</dbReference>
<dbReference type="Proteomes" id="UP000886858">
    <property type="component" value="Unassembled WGS sequence"/>
</dbReference>
<dbReference type="Pfam" id="PF00005">
    <property type="entry name" value="ABC_tran"/>
    <property type="match status" value="1"/>
</dbReference>
<dbReference type="GO" id="GO:0016887">
    <property type="term" value="F:ATP hydrolysis activity"/>
    <property type="evidence" value="ECO:0007669"/>
    <property type="project" value="InterPro"/>
</dbReference>
<dbReference type="GO" id="GO:0140359">
    <property type="term" value="F:ABC-type transporter activity"/>
    <property type="evidence" value="ECO:0007669"/>
    <property type="project" value="InterPro"/>
</dbReference>
<keyword evidence="6 7" id="KW-0472">Membrane</keyword>
<reference evidence="10" key="2">
    <citation type="submission" date="2021-04" db="EMBL/GenBank/DDBJ databases">
        <authorList>
            <person name="Gilroy R."/>
        </authorList>
    </citation>
    <scope>NUCLEOTIDE SEQUENCE</scope>
    <source>
        <strain evidence="10">CHK179-7159</strain>
    </source>
</reference>
<dbReference type="AlphaFoldDB" id="A0A9D2L0W1"/>
<keyword evidence="5 7" id="KW-1133">Transmembrane helix</keyword>
<dbReference type="InterPro" id="IPR027417">
    <property type="entry name" value="P-loop_NTPase"/>
</dbReference>
<dbReference type="PANTHER" id="PTHR24221">
    <property type="entry name" value="ATP-BINDING CASSETTE SUB-FAMILY B"/>
    <property type="match status" value="1"/>
</dbReference>
<evidence type="ECO:0000256" key="4">
    <source>
        <dbReference type="ARBA" id="ARBA00022840"/>
    </source>
</evidence>
<evidence type="ECO:0000313" key="11">
    <source>
        <dbReference type="Proteomes" id="UP000886858"/>
    </source>
</evidence>
<evidence type="ECO:0000256" key="2">
    <source>
        <dbReference type="ARBA" id="ARBA00022692"/>
    </source>
</evidence>
<organism evidence="10 11">
    <name type="scientific">Candidatus Eisenbergiella merdipullorum</name>
    <dbReference type="NCBI Taxonomy" id="2838553"/>
    <lineage>
        <taxon>Bacteria</taxon>
        <taxon>Bacillati</taxon>
        <taxon>Bacillota</taxon>
        <taxon>Clostridia</taxon>
        <taxon>Lachnospirales</taxon>
        <taxon>Lachnospiraceae</taxon>
        <taxon>Eisenbergiella</taxon>
    </lineage>
</organism>
<dbReference type="InterPro" id="IPR003439">
    <property type="entry name" value="ABC_transporter-like_ATP-bd"/>
</dbReference>
<dbReference type="SUPFAM" id="SSF52540">
    <property type="entry name" value="P-loop containing nucleoside triphosphate hydrolases"/>
    <property type="match status" value="1"/>
</dbReference>
<name>A0A9D2L0W1_9FIRM</name>
<evidence type="ECO:0000256" key="6">
    <source>
        <dbReference type="ARBA" id="ARBA00023136"/>
    </source>
</evidence>
<feature type="domain" description="ABC transmembrane type-1" evidence="9">
    <location>
        <begin position="143"/>
        <end position="318"/>
    </location>
</feature>
<dbReference type="GO" id="GO:0005524">
    <property type="term" value="F:ATP binding"/>
    <property type="evidence" value="ECO:0007669"/>
    <property type="project" value="UniProtKB-KW"/>
</dbReference>
<evidence type="ECO:0000256" key="7">
    <source>
        <dbReference type="SAM" id="Phobius"/>
    </source>
</evidence>
<keyword evidence="3" id="KW-0547">Nucleotide-binding</keyword>
<dbReference type="SMART" id="SM00382">
    <property type="entry name" value="AAA"/>
    <property type="match status" value="1"/>
</dbReference>